<evidence type="ECO:0000313" key="7">
    <source>
        <dbReference type="WBParaSite" id="TASK_0000330401-mRNA-1"/>
    </source>
</evidence>
<dbReference type="PROSITE" id="PS00678">
    <property type="entry name" value="WD_REPEATS_1"/>
    <property type="match status" value="1"/>
</dbReference>
<sequence length="576" mass="64200">LLLFLVCQQTYSVAFLIASSFNINTEAFHQNYPEAADGHLERIKKDESGGCAPFVVTIQFNRPGSLVAVGCNDGRIEIWDFVTRRIAKIIVAHSHPVCSISWSRNSRQLLSASTDNTVSIWNVVTGECERIFTFPCPVMKVQFNPRNPAQILVCPLRHPPVLIDVISGRPTILKQEEENDPSVVASYDRRGTHIYTGNSRGKVCIYDTKTLKIVNQFRSISTATNAAIKSIEFSRRGDFFLLSCADRFIRIYNCSDALESSEPEPLQKLRDLVTGSHWRKCCFSGDGEFVCAGSMKQHSIYVWERASGTLFKILHGQKGETLLDVVWHPLRPIVVSVSNSLTKEQISIWAQTQVQNWSAFAPDFKELDENVEYEERESEFDLEDEDKVEDEKTGGYCPTVLIEVTLDRFNPVFWLEFTILLKIQLIVYIDDVEQDIIVDVETVEPVAALLSSDEEQEPEDILMFLSISPEVDNPDELSGGEEQSAIPVEVQKPSGASPTTSKRAKMAEKTAPSQPSQTYNIDLPDAPVDEVHPLVGVPRKHAGSKSASGHGYGGGNKGGELSDAGSFRKGRNRARK</sequence>
<dbReference type="InterPro" id="IPR036322">
    <property type="entry name" value="WD40_repeat_dom_sf"/>
</dbReference>
<dbReference type="PROSITE" id="PS50294">
    <property type="entry name" value="WD_REPEATS_REGION"/>
    <property type="match status" value="1"/>
</dbReference>
<dbReference type="PROSITE" id="PS50082">
    <property type="entry name" value="WD_REPEATS_2"/>
    <property type="match status" value="2"/>
</dbReference>
<proteinExistence type="predicted"/>
<dbReference type="InterPro" id="IPR015943">
    <property type="entry name" value="WD40/YVTN_repeat-like_dom_sf"/>
</dbReference>
<dbReference type="STRING" id="60517.A0A0R3W0U1"/>
<dbReference type="InterPro" id="IPR001680">
    <property type="entry name" value="WD40_rpt"/>
</dbReference>
<name>A0A0R3W0U1_TAEAS</name>
<feature type="compositionally biased region" description="Polar residues" evidence="6">
    <location>
        <begin position="511"/>
        <end position="520"/>
    </location>
</feature>
<dbReference type="SMART" id="SM00320">
    <property type="entry name" value="WD40"/>
    <property type="match status" value="6"/>
</dbReference>
<evidence type="ECO:0000256" key="5">
    <source>
        <dbReference type="PROSITE-ProRule" id="PRU00221"/>
    </source>
</evidence>
<dbReference type="InterPro" id="IPR019775">
    <property type="entry name" value="WD40_repeat_CS"/>
</dbReference>
<keyword evidence="2 5" id="KW-0853">WD repeat</keyword>
<feature type="repeat" description="WD" evidence="5">
    <location>
        <begin position="55"/>
        <end position="89"/>
    </location>
</feature>
<dbReference type="AlphaFoldDB" id="A0A0R3W0U1"/>
<dbReference type="PANTHER" id="PTHR44040:SF1">
    <property type="entry name" value="RETINOBLASTOMA-BINDING PROTEIN 5"/>
    <property type="match status" value="1"/>
</dbReference>
<dbReference type="PANTHER" id="PTHR44040">
    <property type="entry name" value="RETINOBLASTOMA-BINDING PROTEIN 5"/>
    <property type="match status" value="1"/>
</dbReference>
<dbReference type="Gene3D" id="2.130.10.10">
    <property type="entry name" value="YVTN repeat-like/Quinoprotein amine dehydrogenase"/>
    <property type="match status" value="1"/>
</dbReference>
<evidence type="ECO:0000256" key="1">
    <source>
        <dbReference type="ARBA" id="ARBA00004123"/>
    </source>
</evidence>
<evidence type="ECO:0000256" key="3">
    <source>
        <dbReference type="ARBA" id="ARBA00022737"/>
    </source>
</evidence>
<keyword evidence="3" id="KW-0677">Repeat</keyword>
<accession>A0A0R3W0U1</accession>
<feature type="repeat" description="WD" evidence="5">
    <location>
        <begin position="90"/>
        <end position="131"/>
    </location>
</feature>
<protein>
    <submittedName>
        <fullName evidence="7">WD_REPEATS_REGION domain-containing protein</fullName>
    </submittedName>
</protein>
<evidence type="ECO:0000256" key="6">
    <source>
        <dbReference type="SAM" id="MobiDB-lite"/>
    </source>
</evidence>
<reference evidence="7" key="1">
    <citation type="submission" date="2017-02" db="UniProtKB">
        <authorList>
            <consortium name="WormBaseParasite"/>
        </authorList>
    </citation>
    <scope>IDENTIFICATION</scope>
</reference>
<dbReference type="SUPFAM" id="SSF50978">
    <property type="entry name" value="WD40 repeat-like"/>
    <property type="match status" value="1"/>
</dbReference>
<evidence type="ECO:0000256" key="4">
    <source>
        <dbReference type="ARBA" id="ARBA00023242"/>
    </source>
</evidence>
<organism evidence="7">
    <name type="scientific">Taenia asiatica</name>
    <name type="common">Asian tapeworm</name>
    <dbReference type="NCBI Taxonomy" id="60517"/>
    <lineage>
        <taxon>Eukaryota</taxon>
        <taxon>Metazoa</taxon>
        <taxon>Spiralia</taxon>
        <taxon>Lophotrochozoa</taxon>
        <taxon>Platyhelminthes</taxon>
        <taxon>Cestoda</taxon>
        <taxon>Eucestoda</taxon>
        <taxon>Cyclophyllidea</taxon>
        <taxon>Taeniidae</taxon>
        <taxon>Taenia</taxon>
    </lineage>
</organism>
<evidence type="ECO:0000256" key="2">
    <source>
        <dbReference type="ARBA" id="ARBA00022574"/>
    </source>
</evidence>
<dbReference type="InterPro" id="IPR037850">
    <property type="entry name" value="RBBP5/Swd1"/>
</dbReference>
<comment type="subcellular location">
    <subcellularLocation>
        <location evidence="1">Nucleus</location>
    </subcellularLocation>
</comment>
<dbReference type="WBParaSite" id="TASK_0000330401-mRNA-1">
    <property type="protein sequence ID" value="TASK_0000330401-mRNA-1"/>
    <property type="gene ID" value="TASK_0000330401"/>
</dbReference>
<keyword evidence="4" id="KW-0539">Nucleus</keyword>
<dbReference type="GO" id="GO:0048188">
    <property type="term" value="C:Set1C/COMPASS complex"/>
    <property type="evidence" value="ECO:0007669"/>
    <property type="project" value="InterPro"/>
</dbReference>
<feature type="region of interest" description="Disordered" evidence="6">
    <location>
        <begin position="472"/>
        <end position="576"/>
    </location>
</feature>
<dbReference type="Pfam" id="PF00400">
    <property type="entry name" value="WD40"/>
    <property type="match status" value="3"/>
</dbReference>